<organism evidence="6 7">
    <name type="scientific">Acrobeloides nanus</name>
    <dbReference type="NCBI Taxonomy" id="290746"/>
    <lineage>
        <taxon>Eukaryota</taxon>
        <taxon>Metazoa</taxon>
        <taxon>Ecdysozoa</taxon>
        <taxon>Nematoda</taxon>
        <taxon>Chromadorea</taxon>
        <taxon>Rhabditida</taxon>
        <taxon>Tylenchina</taxon>
        <taxon>Cephalobomorpha</taxon>
        <taxon>Cephaloboidea</taxon>
        <taxon>Cephalobidae</taxon>
        <taxon>Acrobeloides</taxon>
    </lineage>
</organism>
<comment type="similarity">
    <text evidence="2">Belongs to the histone-like Alba family.</text>
</comment>
<evidence type="ECO:0000256" key="4">
    <source>
        <dbReference type="SAM" id="MobiDB-lite"/>
    </source>
</evidence>
<dbReference type="WBParaSite" id="ACRNAN_scaffold7858.g9615.t1">
    <property type="protein sequence ID" value="ACRNAN_scaffold7858.g9615.t1"/>
    <property type="gene ID" value="ACRNAN_scaffold7858.g9615"/>
</dbReference>
<dbReference type="GO" id="GO:0001682">
    <property type="term" value="P:tRNA 5'-leader removal"/>
    <property type="evidence" value="ECO:0007669"/>
    <property type="project" value="TreeGrafter"/>
</dbReference>
<dbReference type="Gene3D" id="3.30.110.20">
    <property type="entry name" value="Alba-like domain"/>
    <property type="match status" value="1"/>
</dbReference>
<proteinExistence type="inferred from homology"/>
<comment type="subcellular location">
    <subcellularLocation>
        <location evidence="1">Nucleus</location>
    </subcellularLocation>
</comment>
<evidence type="ECO:0000313" key="6">
    <source>
        <dbReference type="Proteomes" id="UP000887540"/>
    </source>
</evidence>
<dbReference type="Pfam" id="PF01918">
    <property type="entry name" value="Alba"/>
    <property type="match status" value="1"/>
</dbReference>
<keyword evidence="3" id="KW-0539">Nucleus</keyword>
<evidence type="ECO:0000313" key="7">
    <source>
        <dbReference type="WBParaSite" id="ACRNAN_scaffold7858.g9615.t1"/>
    </source>
</evidence>
<dbReference type="InterPro" id="IPR036882">
    <property type="entry name" value="Alba-like_dom_sf"/>
</dbReference>
<evidence type="ECO:0000259" key="5">
    <source>
        <dbReference type="Pfam" id="PF01918"/>
    </source>
</evidence>
<evidence type="ECO:0000256" key="2">
    <source>
        <dbReference type="ARBA" id="ARBA00008018"/>
    </source>
</evidence>
<evidence type="ECO:0000256" key="3">
    <source>
        <dbReference type="ARBA" id="ARBA00023242"/>
    </source>
</evidence>
<feature type="domain" description="DNA/RNA-binding protein Alba-like" evidence="5">
    <location>
        <begin position="1"/>
        <end position="66"/>
    </location>
</feature>
<reference evidence="7" key="1">
    <citation type="submission" date="2022-11" db="UniProtKB">
        <authorList>
            <consortium name="WormBaseParasite"/>
        </authorList>
    </citation>
    <scope>IDENTIFICATION</scope>
</reference>
<dbReference type="GO" id="GO:0003723">
    <property type="term" value="F:RNA binding"/>
    <property type="evidence" value="ECO:0007669"/>
    <property type="project" value="TreeGrafter"/>
</dbReference>
<dbReference type="GO" id="GO:0000172">
    <property type="term" value="C:ribonuclease MRP complex"/>
    <property type="evidence" value="ECO:0007669"/>
    <property type="project" value="TreeGrafter"/>
</dbReference>
<dbReference type="PANTHER" id="PTHR13516:SF4">
    <property type="entry name" value="FI09323P"/>
    <property type="match status" value="1"/>
</dbReference>
<accession>A0A914EF26</accession>
<feature type="region of interest" description="Disordered" evidence="4">
    <location>
        <begin position="122"/>
        <end position="196"/>
    </location>
</feature>
<dbReference type="InterPro" id="IPR002775">
    <property type="entry name" value="DNA/RNA-bd_Alba-like"/>
</dbReference>
<dbReference type="Proteomes" id="UP000887540">
    <property type="component" value="Unplaced"/>
</dbReference>
<dbReference type="InterPro" id="IPR051958">
    <property type="entry name" value="Alba-like_NAB"/>
</dbReference>
<dbReference type="GO" id="GO:0005634">
    <property type="term" value="C:nucleus"/>
    <property type="evidence" value="ECO:0007669"/>
    <property type="project" value="UniProtKB-SubCell"/>
</dbReference>
<keyword evidence="6" id="KW-1185">Reference proteome</keyword>
<protein>
    <submittedName>
        <fullName evidence="7">DNA/RNA-binding protein Alba-like domain-containing protein</fullName>
    </submittedName>
</protein>
<name>A0A914EF26_9BILA</name>
<dbReference type="SUPFAM" id="SSF82704">
    <property type="entry name" value="AlbA-like"/>
    <property type="match status" value="1"/>
</dbReference>
<dbReference type="AlphaFoldDB" id="A0A914EF26"/>
<sequence>MIIKVNTKFRNIVSYVEKEMQKQNARRIIFYGVGEASEKCISCVEYFKGRYTKNTGETLYQWSILQQAVATDVWKPDDEQMRTLKVEMRVPAMFIMISRDPFLEQYQCPSIQSTAEEYPSFLKKQKRGPDPRKSRNQAHQKKSREDGGSSNPWRRPEKPKLGGKGSKKRKTNSIGDSNAEKQSSTPQLNANISTIE</sequence>
<feature type="compositionally biased region" description="Polar residues" evidence="4">
    <location>
        <begin position="172"/>
        <end position="196"/>
    </location>
</feature>
<evidence type="ECO:0000256" key="1">
    <source>
        <dbReference type="ARBA" id="ARBA00004123"/>
    </source>
</evidence>
<dbReference type="PANTHER" id="PTHR13516">
    <property type="entry name" value="RIBONUCLEASE P SUBUNIT P25"/>
    <property type="match status" value="1"/>
</dbReference>